<dbReference type="NCBIfam" id="TIGR04336">
    <property type="entry name" value="AmmeMemoSam_B"/>
    <property type="match status" value="1"/>
</dbReference>
<dbReference type="OrthoDB" id="9785549at2"/>
<dbReference type="Gene3D" id="3.40.830.10">
    <property type="entry name" value="LigB-like"/>
    <property type="match status" value="1"/>
</dbReference>
<dbReference type="PANTHER" id="PTHR11060:SF0">
    <property type="entry name" value="PROTEIN MEMO1"/>
    <property type="match status" value="1"/>
</dbReference>
<reference evidence="4" key="1">
    <citation type="journal article" date="2010" name="Stand. Genomic Sci.">
        <title>Complete genome sequence of Sulfurimonas autotrophica type strain (OK10).</title>
        <authorList>
            <person name="Sikorski J."/>
            <person name="Munk C."/>
            <person name="Lapidus A."/>
            <person name="Djao O."/>
            <person name="Lucas S."/>
            <person name="Glavina Del Rio T."/>
            <person name="Nolan M."/>
            <person name="Tice H."/>
            <person name="Han C."/>
            <person name="Cheng J."/>
            <person name="Tapia R."/>
            <person name="Goodwin L."/>
            <person name="Pitluck S."/>
            <person name="Liolios K."/>
            <person name="Ivanova N."/>
            <person name="Mavromatis K."/>
            <person name="Mikhailova N."/>
            <person name="Pati A."/>
            <person name="Sims D."/>
            <person name="Meincke L."/>
            <person name="Brettin T."/>
            <person name="Detter J."/>
            <person name="Chen A."/>
            <person name="Palaniappan K."/>
            <person name="Land M."/>
            <person name="Hauser L."/>
            <person name="Chang Y."/>
            <person name="Jeffries C."/>
            <person name="Rohde M."/>
            <person name="Lang E."/>
            <person name="Spring S."/>
            <person name="Goker M."/>
            <person name="Woyke T."/>
            <person name="Bristow J."/>
            <person name="Eisen J."/>
            <person name="Markowitz V."/>
            <person name="Hugenholtz P."/>
            <person name="Kyrpides N."/>
            <person name="Klenk H."/>
        </authorList>
    </citation>
    <scope>NUCLEOTIDE SEQUENCE [LARGE SCALE GENOMIC DNA]</scope>
    <source>
        <strain evidence="4">ATCC BAA-671 / DSM 16294 / JCM 11897 / OK10</strain>
    </source>
</reference>
<name>E0USZ7_SULAO</name>
<protein>
    <recommendedName>
        <fullName evidence="2">MEMO1 family protein Saut_1190</fullName>
    </recommendedName>
</protein>
<dbReference type="AlphaFoldDB" id="E0USZ7"/>
<comment type="similarity">
    <text evidence="1 2">Belongs to the MEMO1 family.</text>
</comment>
<dbReference type="Proteomes" id="UP000007803">
    <property type="component" value="Chromosome"/>
</dbReference>
<evidence type="ECO:0000313" key="4">
    <source>
        <dbReference type="Proteomes" id="UP000007803"/>
    </source>
</evidence>
<dbReference type="EMBL" id="CP002205">
    <property type="protein sequence ID" value="ADN09238.1"/>
    <property type="molecule type" value="Genomic_DNA"/>
</dbReference>
<dbReference type="eggNOG" id="COG1355">
    <property type="taxonomic scope" value="Bacteria"/>
</dbReference>
<organism evidence="3 4">
    <name type="scientific">Sulfurimonas autotrophica (strain ATCC BAA-671 / DSM 16294 / JCM 11897 / OK10)</name>
    <dbReference type="NCBI Taxonomy" id="563040"/>
    <lineage>
        <taxon>Bacteria</taxon>
        <taxon>Pseudomonadati</taxon>
        <taxon>Campylobacterota</taxon>
        <taxon>Epsilonproteobacteria</taxon>
        <taxon>Campylobacterales</taxon>
        <taxon>Sulfurimonadaceae</taxon>
        <taxon>Sulfurimonas</taxon>
    </lineage>
</organism>
<keyword evidence="4" id="KW-1185">Reference proteome</keyword>
<accession>E0USZ7</accession>
<dbReference type="CDD" id="cd07361">
    <property type="entry name" value="MEMO_like"/>
    <property type="match status" value="1"/>
</dbReference>
<dbReference type="STRING" id="563040.Saut_1190"/>
<sequence>MSIRKDAVAGQFYPASKEEIEKMFSHYNKIIDESIKDEAILNLKPRAIIVPHAGYVYSAFTANIAFRLLKNSHAKRVVVIGPSHRVYLNGTSVAEYDSYETPLGNLSIDKKLADELIEKFDLHFQADAHSEHSTEVQMPFVKNYLPNASVVELVYGNEDPVNLGKVINYLLKDEDTTVVISTDLSHYYDIDKANQLDSICLEAVAKLNPTELHQGCEACGKIGVEAMLIAAKENGLKPTLLDYRTSADASGDKSQVVGYMSAAFTE</sequence>
<proteinExistence type="inferred from homology"/>
<evidence type="ECO:0000256" key="2">
    <source>
        <dbReference type="HAMAP-Rule" id="MF_00055"/>
    </source>
</evidence>
<evidence type="ECO:0000256" key="1">
    <source>
        <dbReference type="ARBA" id="ARBA00006315"/>
    </source>
</evidence>
<dbReference type="Pfam" id="PF01875">
    <property type="entry name" value="Memo"/>
    <property type="match status" value="1"/>
</dbReference>
<evidence type="ECO:0000313" key="3">
    <source>
        <dbReference type="EMBL" id="ADN09238.1"/>
    </source>
</evidence>
<dbReference type="HAMAP" id="MF_00055">
    <property type="entry name" value="MEMO1"/>
    <property type="match status" value="1"/>
</dbReference>
<gene>
    <name evidence="3" type="ordered locus">Saut_1190</name>
</gene>
<dbReference type="PANTHER" id="PTHR11060">
    <property type="entry name" value="PROTEIN MEMO1"/>
    <property type="match status" value="1"/>
</dbReference>
<dbReference type="KEGG" id="sua:Saut_1190"/>
<dbReference type="RefSeq" id="WP_013326991.1">
    <property type="nucleotide sequence ID" value="NC_014506.1"/>
</dbReference>
<dbReference type="HOGENOM" id="CLU_038085_2_0_7"/>
<dbReference type="InterPro" id="IPR002737">
    <property type="entry name" value="MEMO1_fam"/>
</dbReference>